<dbReference type="InterPro" id="IPR029030">
    <property type="entry name" value="Caspase-like_dom_sf"/>
</dbReference>
<comment type="caution">
    <text evidence="8">The sequence shown here is derived from an EMBL/GenBank/DDBJ whole genome shotgun (WGS) entry which is preliminary data.</text>
</comment>
<dbReference type="Gene3D" id="3.40.50.1460">
    <property type="match status" value="1"/>
</dbReference>
<keyword evidence="3" id="KW-0053">Apoptosis</keyword>
<dbReference type="PANTHER" id="PTHR47901:SF8">
    <property type="entry name" value="CASPASE-3"/>
    <property type="match status" value="1"/>
</dbReference>
<feature type="non-terminal residue" evidence="8">
    <location>
        <position position="269"/>
    </location>
</feature>
<dbReference type="GO" id="GO:0004197">
    <property type="term" value="F:cysteine-type endopeptidase activity"/>
    <property type="evidence" value="ECO:0007669"/>
    <property type="project" value="InterPro"/>
</dbReference>
<dbReference type="InterPro" id="IPR002138">
    <property type="entry name" value="Pept_C14_p10"/>
</dbReference>
<dbReference type="Pfam" id="PF00656">
    <property type="entry name" value="Peptidase_C14"/>
    <property type="match status" value="1"/>
</dbReference>
<feature type="domain" description="Caspase family p20" evidence="7">
    <location>
        <begin position="44"/>
        <end position="172"/>
    </location>
</feature>
<evidence type="ECO:0000313" key="8">
    <source>
        <dbReference type="EMBL" id="RZC33126.1"/>
    </source>
</evidence>
<evidence type="ECO:0000256" key="2">
    <source>
        <dbReference type="ARBA" id="ARBA00022670"/>
    </source>
</evidence>
<sequence length="269" mass="30688">YPTVNIKVPSPSKNPPAKKLIVKKTGILYDNDGRLPTYKTSSKTRGEVLIINNIMFKGELERKGAKADDENLQNLFKQMGFKVSLKRDLKKKDLESSVENFSKKLAKSSDISVVIVMSHGTTNDVWRGTEVFGVDEKGVLTEDLLQYFSGDKCKNMLNKPKIFIFQCCRGDNEQFIQSDARPVKRQSRPIGDMLIAYSTLPGFVSYRNPESGTWYIQTLCEVFSKHAHEYHVEELLKIVDLELNRFTSSVAQTSSYENRGFKRCYLHPI</sequence>
<dbReference type="SMART" id="SM00115">
    <property type="entry name" value="CASc"/>
    <property type="match status" value="1"/>
</dbReference>
<dbReference type="InterPro" id="IPR001309">
    <property type="entry name" value="Pept_C14_p20"/>
</dbReference>
<feature type="non-terminal residue" evidence="8">
    <location>
        <position position="1"/>
    </location>
</feature>
<evidence type="ECO:0000256" key="1">
    <source>
        <dbReference type="ARBA" id="ARBA00010134"/>
    </source>
</evidence>
<evidence type="ECO:0000259" key="6">
    <source>
        <dbReference type="PROSITE" id="PS50207"/>
    </source>
</evidence>
<evidence type="ECO:0000256" key="3">
    <source>
        <dbReference type="ARBA" id="ARBA00022703"/>
    </source>
</evidence>
<dbReference type="Proteomes" id="UP000292052">
    <property type="component" value="Unassembled WGS sequence"/>
</dbReference>
<feature type="domain" description="Caspase family p10" evidence="6">
    <location>
        <begin position="192"/>
        <end position="268"/>
    </location>
</feature>
<reference evidence="8 9" key="1">
    <citation type="submission" date="2017-03" db="EMBL/GenBank/DDBJ databases">
        <title>Genome of the blue death feigning beetle - Asbolus verrucosus.</title>
        <authorList>
            <person name="Rider S.D."/>
        </authorList>
    </citation>
    <scope>NUCLEOTIDE SEQUENCE [LARGE SCALE GENOMIC DNA]</scope>
    <source>
        <strain evidence="8">Butters</strain>
        <tissue evidence="8">Head and leg muscle</tissue>
    </source>
</reference>
<protein>
    <submittedName>
        <fullName evidence="8">Caspase-7-like</fullName>
    </submittedName>
</protein>
<dbReference type="PANTHER" id="PTHR47901">
    <property type="entry name" value="CASPASE RECRUITMENT DOMAIN-CONTAINING PROTEIN 18"/>
    <property type="match status" value="1"/>
</dbReference>
<gene>
    <name evidence="8" type="ORF">BDFB_007968</name>
</gene>
<keyword evidence="2" id="KW-0645">Protease</keyword>
<evidence type="ECO:0000256" key="5">
    <source>
        <dbReference type="RuleBase" id="RU003971"/>
    </source>
</evidence>
<dbReference type="PROSITE" id="PS50207">
    <property type="entry name" value="CASPASE_P10"/>
    <property type="match status" value="1"/>
</dbReference>
<dbReference type="GO" id="GO:0006508">
    <property type="term" value="P:proteolysis"/>
    <property type="evidence" value="ECO:0007669"/>
    <property type="project" value="UniProtKB-KW"/>
</dbReference>
<name>A0A482VKI1_ASBVE</name>
<keyword evidence="4" id="KW-0378">Hydrolase</keyword>
<evidence type="ECO:0000259" key="7">
    <source>
        <dbReference type="PROSITE" id="PS50208"/>
    </source>
</evidence>
<organism evidence="8 9">
    <name type="scientific">Asbolus verrucosus</name>
    <name type="common">Desert ironclad beetle</name>
    <dbReference type="NCBI Taxonomy" id="1661398"/>
    <lineage>
        <taxon>Eukaryota</taxon>
        <taxon>Metazoa</taxon>
        <taxon>Ecdysozoa</taxon>
        <taxon>Arthropoda</taxon>
        <taxon>Hexapoda</taxon>
        <taxon>Insecta</taxon>
        <taxon>Pterygota</taxon>
        <taxon>Neoptera</taxon>
        <taxon>Endopterygota</taxon>
        <taxon>Coleoptera</taxon>
        <taxon>Polyphaga</taxon>
        <taxon>Cucujiformia</taxon>
        <taxon>Tenebrionidae</taxon>
        <taxon>Pimeliinae</taxon>
        <taxon>Asbolus</taxon>
    </lineage>
</organism>
<dbReference type="EMBL" id="QDEB01091714">
    <property type="protein sequence ID" value="RZC33126.1"/>
    <property type="molecule type" value="Genomic_DNA"/>
</dbReference>
<evidence type="ECO:0000256" key="4">
    <source>
        <dbReference type="ARBA" id="ARBA00022801"/>
    </source>
</evidence>
<dbReference type="PRINTS" id="PR00376">
    <property type="entry name" value="IL1BCENZYME"/>
</dbReference>
<dbReference type="PROSITE" id="PS50208">
    <property type="entry name" value="CASPASE_P20"/>
    <property type="match status" value="1"/>
</dbReference>
<dbReference type="AlphaFoldDB" id="A0A482VKI1"/>
<accession>A0A482VKI1</accession>
<dbReference type="InterPro" id="IPR011600">
    <property type="entry name" value="Pept_C14_caspase"/>
</dbReference>
<keyword evidence="9" id="KW-1185">Reference proteome</keyword>
<proteinExistence type="inferred from homology"/>
<dbReference type="STRING" id="1661398.A0A482VKI1"/>
<evidence type="ECO:0000313" key="9">
    <source>
        <dbReference type="Proteomes" id="UP000292052"/>
    </source>
</evidence>
<dbReference type="InterPro" id="IPR015917">
    <property type="entry name" value="Pept_C14A"/>
</dbReference>
<dbReference type="InterPro" id="IPR002398">
    <property type="entry name" value="Pept_C14"/>
</dbReference>
<comment type="similarity">
    <text evidence="1 5">Belongs to the peptidase C14A family.</text>
</comment>
<dbReference type="OrthoDB" id="6097640at2759"/>
<dbReference type="SUPFAM" id="SSF52129">
    <property type="entry name" value="Caspase-like"/>
    <property type="match status" value="1"/>
</dbReference>
<dbReference type="GO" id="GO:0006915">
    <property type="term" value="P:apoptotic process"/>
    <property type="evidence" value="ECO:0007669"/>
    <property type="project" value="UniProtKB-KW"/>
</dbReference>